<dbReference type="Gene3D" id="1.25.40.10">
    <property type="entry name" value="Tetratricopeptide repeat domain"/>
    <property type="match status" value="2"/>
</dbReference>
<dbReference type="Pfam" id="PF01535">
    <property type="entry name" value="PPR"/>
    <property type="match status" value="2"/>
</dbReference>
<dbReference type="PANTHER" id="PTHR47926">
    <property type="entry name" value="PENTATRICOPEPTIDE REPEAT-CONTAINING PROTEIN"/>
    <property type="match status" value="1"/>
</dbReference>
<evidence type="ECO:0000313" key="3">
    <source>
        <dbReference type="EMBL" id="WOK94431.1"/>
    </source>
</evidence>
<proteinExistence type="predicted"/>
<dbReference type="SUPFAM" id="SSF48452">
    <property type="entry name" value="TPR-like"/>
    <property type="match status" value="1"/>
</dbReference>
<dbReference type="InterPro" id="IPR002885">
    <property type="entry name" value="PPR_rpt"/>
</dbReference>
<reference evidence="3 4" key="1">
    <citation type="submission" date="2023-10" db="EMBL/GenBank/DDBJ databases">
        <title>Chromosome-scale genome assembly provides insights into flower coloration mechanisms of Canna indica.</title>
        <authorList>
            <person name="Li C."/>
        </authorList>
    </citation>
    <scope>NUCLEOTIDE SEQUENCE [LARGE SCALE GENOMIC DNA]</scope>
    <source>
        <tissue evidence="3">Flower</tissue>
    </source>
</reference>
<dbReference type="Proteomes" id="UP001327560">
    <property type="component" value="Chromosome 1"/>
</dbReference>
<dbReference type="GO" id="GO:0003723">
    <property type="term" value="F:RNA binding"/>
    <property type="evidence" value="ECO:0007669"/>
    <property type="project" value="InterPro"/>
</dbReference>
<dbReference type="Pfam" id="PF12854">
    <property type="entry name" value="PPR_1"/>
    <property type="match status" value="1"/>
</dbReference>
<protein>
    <recommendedName>
        <fullName evidence="5">Chlororespiratory reduction 4</fullName>
    </recommendedName>
</protein>
<gene>
    <name evidence="3" type="ORF">Cni_G03133</name>
</gene>
<keyword evidence="1" id="KW-0677">Repeat</keyword>
<dbReference type="Pfam" id="PF20431">
    <property type="entry name" value="E_motif"/>
    <property type="match status" value="1"/>
</dbReference>
<dbReference type="NCBIfam" id="TIGR00756">
    <property type="entry name" value="PPR"/>
    <property type="match status" value="4"/>
</dbReference>
<dbReference type="PROSITE" id="PS51375">
    <property type="entry name" value="PPR"/>
    <property type="match status" value="5"/>
</dbReference>
<dbReference type="Pfam" id="PF13041">
    <property type="entry name" value="PPR_2"/>
    <property type="match status" value="2"/>
</dbReference>
<evidence type="ECO:0000313" key="4">
    <source>
        <dbReference type="Proteomes" id="UP001327560"/>
    </source>
</evidence>
<dbReference type="EMBL" id="CP136890">
    <property type="protein sequence ID" value="WOK94431.1"/>
    <property type="molecule type" value="Genomic_DNA"/>
</dbReference>
<dbReference type="PANTHER" id="PTHR47926:SF447">
    <property type="entry name" value="DYW DOMAIN-CONTAINING PROTEIN"/>
    <property type="match status" value="1"/>
</dbReference>
<feature type="repeat" description="PPR" evidence="2">
    <location>
        <begin position="69"/>
        <end position="103"/>
    </location>
</feature>
<dbReference type="InterPro" id="IPR046848">
    <property type="entry name" value="E_motif"/>
</dbReference>
<feature type="repeat" description="PPR" evidence="2">
    <location>
        <begin position="271"/>
        <end position="305"/>
    </location>
</feature>
<organism evidence="3 4">
    <name type="scientific">Canna indica</name>
    <name type="common">Indian-shot</name>
    <dbReference type="NCBI Taxonomy" id="4628"/>
    <lineage>
        <taxon>Eukaryota</taxon>
        <taxon>Viridiplantae</taxon>
        <taxon>Streptophyta</taxon>
        <taxon>Embryophyta</taxon>
        <taxon>Tracheophyta</taxon>
        <taxon>Spermatophyta</taxon>
        <taxon>Magnoliopsida</taxon>
        <taxon>Liliopsida</taxon>
        <taxon>Zingiberales</taxon>
        <taxon>Cannaceae</taxon>
        <taxon>Canna</taxon>
    </lineage>
</organism>
<dbReference type="InterPro" id="IPR046960">
    <property type="entry name" value="PPR_At4g14850-like_plant"/>
</dbReference>
<keyword evidence="4" id="KW-1185">Reference proteome</keyword>
<sequence length="492" mass="55250">MLRPPKPRSLFPRKHSDLLPPCVHYLLLHTAAAFSFSSSSLQSLFDLSISSSGAHSLPIVFTQNQHLLDTHTCNSLIKSYTQSNSHLLSLLVFTSMLRSSVPPDLLTFPPLLKSISQLHLPPLGRSVQACIIKIGPHPSVFVNTALVSMYCSFGRVDDARQVFSEMPQRNSVTWNAMITGYVHNRRFREAHQLFSRMLRSGVELGEVTVVCALTACSHLGALSQGIWIHDYIKNHGLRLNVFVGTALIDMYMKCGVIDEALKVFSAMRVKNVFTWNALMSGYAMNGEGEAALKAFDEMTEENMKPDGITFLALLCACCHQGFVERGRKLFIGMEKDFGLRPRIEHYGCMVDLLGRAGLLKEAYDLVQRMPMKSDAAIWRALVAACRIHGDLQLGELAIRKLLALEPENGENYILFSNLLARNRRWTDVGKVRQMMRKKGIKKDPGCSSIEIDNVVHEFVVTDRFQRDGLDEIFAMLAKMKRELKLAGYSIKE</sequence>
<feature type="repeat" description="PPR" evidence="2">
    <location>
        <begin position="139"/>
        <end position="169"/>
    </location>
</feature>
<feature type="repeat" description="PPR" evidence="2">
    <location>
        <begin position="170"/>
        <end position="204"/>
    </location>
</feature>
<evidence type="ECO:0000256" key="1">
    <source>
        <dbReference type="ARBA" id="ARBA00022737"/>
    </source>
</evidence>
<dbReference type="FunFam" id="1.25.40.10:FF:000184">
    <property type="entry name" value="Pentatricopeptide repeat-containing protein, chloroplastic"/>
    <property type="match status" value="1"/>
</dbReference>
<name>A0AAQ3JQR0_9LILI</name>
<accession>A0AAQ3JQR0</accession>
<dbReference type="InterPro" id="IPR011990">
    <property type="entry name" value="TPR-like_helical_dom_sf"/>
</dbReference>
<dbReference type="AlphaFoldDB" id="A0AAQ3JQR0"/>
<dbReference type="FunFam" id="1.25.40.10:FF:000427">
    <property type="entry name" value="Pentatricopeptide repeat-containing protein chloroplastic"/>
    <property type="match status" value="1"/>
</dbReference>
<dbReference type="GO" id="GO:0009451">
    <property type="term" value="P:RNA modification"/>
    <property type="evidence" value="ECO:0007669"/>
    <property type="project" value="InterPro"/>
</dbReference>
<evidence type="ECO:0000256" key="2">
    <source>
        <dbReference type="PROSITE-ProRule" id="PRU00708"/>
    </source>
</evidence>
<evidence type="ECO:0008006" key="5">
    <source>
        <dbReference type="Google" id="ProtNLM"/>
    </source>
</evidence>
<feature type="repeat" description="PPR" evidence="2">
    <location>
        <begin position="306"/>
        <end position="341"/>
    </location>
</feature>